<sequence>MKKTTILLPIALIFLIGLLFLVSAQSDGDTAPEIKDPLAFEISYYPIKEDAGGYYSVRIGNKRSESIDLGELQLIISR</sequence>
<reference evidence="1" key="1">
    <citation type="journal article" date="2014" name="Front. Microbiol.">
        <title>High frequency of phylogenetically diverse reductive dehalogenase-homologous genes in deep subseafloor sedimentary metagenomes.</title>
        <authorList>
            <person name="Kawai M."/>
            <person name="Futagami T."/>
            <person name="Toyoda A."/>
            <person name="Takaki Y."/>
            <person name="Nishi S."/>
            <person name="Hori S."/>
            <person name="Arai W."/>
            <person name="Tsubouchi T."/>
            <person name="Morono Y."/>
            <person name="Uchiyama I."/>
            <person name="Ito T."/>
            <person name="Fujiyama A."/>
            <person name="Inagaki F."/>
            <person name="Takami H."/>
        </authorList>
    </citation>
    <scope>NUCLEOTIDE SEQUENCE</scope>
    <source>
        <strain evidence="1">Expedition CK06-06</strain>
    </source>
</reference>
<dbReference type="AlphaFoldDB" id="X1MH85"/>
<dbReference type="EMBL" id="BARV01005342">
    <property type="protein sequence ID" value="GAI14060.1"/>
    <property type="molecule type" value="Genomic_DNA"/>
</dbReference>
<organism evidence="1">
    <name type="scientific">marine sediment metagenome</name>
    <dbReference type="NCBI Taxonomy" id="412755"/>
    <lineage>
        <taxon>unclassified sequences</taxon>
        <taxon>metagenomes</taxon>
        <taxon>ecological metagenomes</taxon>
    </lineage>
</organism>
<proteinExistence type="predicted"/>
<accession>X1MH85</accession>
<comment type="caution">
    <text evidence="1">The sequence shown here is derived from an EMBL/GenBank/DDBJ whole genome shotgun (WGS) entry which is preliminary data.</text>
</comment>
<protein>
    <submittedName>
        <fullName evidence="1">Uncharacterized protein</fullName>
    </submittedName>
</protein>
<gene>
    <name evidence="1" type="ORF">S06H3_11174</name>
</gene>
<name>X1MH85_9ZZZZ</name>
<evidence type="ECO:0000313" key="1">
    <source>
        <dbReference type="EMBL" id="GAI14060.1"/>
    </source>
</evidence>